<keyword evidence="7" id="KW-0460">Magnesium</keyword>
<feature type="binding site" evidence="7">
    <location>
        <begin position="111"/>
        <end position="117"/>
    </location>
    <ligand>
        <name>ATP</name>
        <dbReference type="ChEBI" id="CHEBI:30616"/>
    </ligand>
</feature>
<evidence type="ECO:0000256" key="8">
    <source>
        <dbReference type="RuleBase" id="RU004135"/>
    </source>
</evidence>
<dbReference type="GO" id="GO:0000287">
    <property type="term" value="F:magnesium ion binding"/>
    <property type="evidence" value="ECO:0007669"/>
    <property type="project" value="UniProtKB-UniRule"/>
</dbReference>
<dbReference type="PANTHER" id="PTHR23135:SF4">
    <property type="entry name" value="UDP-N-ACETYLMURAMOYL-L-ALANYL-D-GLUTAMATE--2,6-DIAMINOPIMELATE LIGASE MURE HOMOLOG, CHLOROPLASTIC"/>
    <property type="match status" value="1"/>
</dbReference>
<dbReference type="GO" id="GO:0009252">
    <property type="term" value="P:peptidoglycan biosynthetic process"/>
    <property type="evidence" value="ECO:0007669"/>
    <property type="project" value="UniProtKB-UniRule"/>
</dbReference>
<keyword evidence="2 7" id="KW-0132">Cell division</keyword>
<dbReference type="Gene3D" id="3.90.190.20">
    <property type="entry name" value="Mur ligase, C-terminal domain"/>
    <property type="match status" value="1"/>
</dbReference>
<evidence type="ECO:0000256" key="2">
    <source>
        <dbReference type="ARBA" id="ARBA00022618"/>
    </source>
</evidence>
<feature type="binding site" evidence="7">
    <location>
        <position position="188"/>
    </location>
    <ligand>
        <name>UDP-N-acetyl-alpha-D-muramoyl-L-alanyl-D-glutamate</name>
        <dbReference type="ChEBI" id="CHEBI:83900"/>
    </ligand>
</feature>
<sequence length="486" mass="51331">MRLSELMAGDQAALKHAEGQDPDIKGLTADSRAVRDGFMFAALSGARDDGAKYIDDAIKLGASAILAKTDTPKTPAITVPLIPVENPRQRYAQLAARFYGKQPDTIAAITGTNGKTSTAVFTEQLWTLLGNISGSIGTLGIRAAGAKIPGSLTTPDPVALHQSLAEMSDIGVTHVAMEASSHGLDQHRLDGVKVRVAAFTNLSRDHLDYHGDFAKYFAAKARLFQSLLMADGTAVINADIAQYDLLHRICQDRGIEILSYGLKGDGIKLLATKPDATGTKIKLAIDNGEYSVHLPLMGTFQVMNALAALGIVIASGAEVDDAVAALEKLQGVRGRLELVGKTKFGAPVFVDYAHTPDALETVIKAVRPHCKGRVICVFGAGGDRDTGKRPEMGRAVKDNADIAIITDDNPRSEDPATIRAAIKAACEGAVEIGDRAEAIKRGIGILQRNDILIIAGKGHERGQIVGANVLPFDDAAVARNLLLGGN</sequence>
<feature type="binding site" evidence="7">
    <location>
        <position position="31"/>
    </location>
    <ligand>
        <name>UDP-N-acetyl-alpha-D-muramoyl-L-alanyl-D-glutamate</name>
        <dbReference type="ChEBI" id="CHEBI:83900"/>
    </ligand>
</feature>
<organism evidence="12 13">
    <name type="scientific">Thalassospira mesophila</name>
    <dbReference type="NCBI Taxonomy" id="1293891"/>
    <lineage>
        <taxon>Bacteria</taxon>
        <taxon>Pseudomonadati</taxon>
        <taxon>Pseudomonadota</taxon>
        <taxon>Alphaproteobacteria</taxon>
        <taxon>Rhodospirillales</taxon>
        <taxon>Thalassospiraceae</taxon>
        <taxon>Thalassospira</taxon>
    </lineage>
</organism>
<keyword evidence="7" id="KW-0547">Nucleotide-binding</keyword>
<comment type="subcellular location">
    <subcellularLocation>
        <location evidence="7 8">Cytoplasm</location>
    </subcellularLocation>
</comment>
<dbReference type="Gene3D" id="3.40.1190.10">
    <property type="entry name" value="Mur-like, catalytic domain"/>
    <property type="match status" value="1"/>
</dbReference>
<dbReference type="GO" id="GO:0051301">
    <property type="term" value="P:cell division"/>
    <property type="evidence" value="ECO:0007669"/>
    <property type="project" value="UniProtKB-KW"/>
</dbReference>
<dbReference type="InterPro" id="IPR000713">
    <property type="entry name" value="Mur_ligase_N"/>
</dbReference>
<dbReference type="EMBL" id="JFKA01000004">
    <property type="protein sequence ID" value="OSQ38422.1"/>
    <property type="molecule type" value="Genomic_DNA"/>
</dbReference>
<name>A0A1Y2L0A6_9PROT</name>
<feature type="binding site" evidence="7">
    <location>
        <begin position="153"/>
        <end position="154"/>
    </location>
    <ligand>
        <name>UDP-N-acetyl-alpha-D-muramoyl-L-alanyl-D-glutamate</name>
        <dbReference type="ChEBI" id="CHEBI:83900"/>
    </ligand>
</feature>
<dbReference type="SUPFAM" id="SSF53623">
    <property type="entry name" value="MurD-like peptide ligases, catalytic domain"/>
    <property type="match status" value="1"/>
</dbReference>
<feature type="domain" description="Mur ligase N-terminal catalytic" evidence="9">
    <location>
        <begin position="24"/>
        <end position="99"/>
    </location>
</feature>
<dbReference type="Proteomes" id="UP000193391">
    <property type="component" value="Unassembled WGS sequence"/>
</dbReference>
<comment type="cofactor">
    <cofactor evidence="7">
        <name>Mg(2+)</name>
        <dbReference type="ChEBI" id="CHEBI:18420"/>
    </cofactor>
</comment>
<dbReference type="Pfam" id="PF02875">
    <property type="entry name" value="Mur_ligase_C"/>
    <property type="match status" value="1"/>
</dbReference>
<comment type="function">
    <text evidence="7">Catalyzes the addition of meso-diaminopimelic acid to the nucleotide precursor UDP-N-acetylmuramoyl-L-alanyl-D-glutamate (UMAG) in the biosynthesis of bacterial cell-wall peptidoglycan.</text>
</comment>
<keyword evidence="7" id="KW-0963">Cytoplasm</keyword>
<keyword evidence="6 7" id="KW-0961">Cell wall biogenesis/degradation</keyword>
<dbReference type="InterPro" id="IPR036565">
    <property type="entry name" value="Mur-like_cat_sf"/>
</dbReference>
<dbReference type="PANTHER" id="PTHR23135">
    <property type="entry name" value="MUR LIGASE FAMILY MEMBER"/>
    <property type="match status" value="1"/>
</dbReference>
<feature type="binding site" evidence="7">
    <location>
        <position position="460"/>
    </location>
    <ligand>
        <name>meso-2,6-diaminopimelate</name>
        <dbReference type="ChEBI" id="CHEBI:57791"/>
    </ligand>
</feature>
<dbReference type="EC" id="6.3.2.13" evidence="7"/>
<feature type="binding site" evidence="7">
    <location>
        <position position="456"/>
    </location>
    <ligand>
        <name>meso-2,6-diaminopimelate</name>
        <dbReference type="ChEBI" id="CHEBI:57791"/>
    </ligand>
</feature>
<evidence type="ECO:0000259" key="10">
    <source>
        <dbReference type="Pfam" id="PF02875"/>
    </source>
</evidence>
<evidence type="ECO:0000256" key="5">
    <source>
        <dbReference type="ARBA" id="ARBA00023306"/>
    </source>
</evidence>
<dbReference type="GO" id="GO:0008360">
    <property type="term" value="P:regulation of cell shape"/>
    <property type="evidence" value="ECO:0007669"/>
    <property type="project" value="UniProtKB-KW"/>
</dbReference>
<dbReference type="HAMAP" id="MF_00208">
    <property type="entry name" value="MurE"/>
    <property type="match status" value="1"/>
</dbReference>
<feature type="modified residue" description="N6-carboxylysine" evidence="7">
    <location>
        <position position="220"/>
    </location>
</feature>
<feature type="short sequence motif" description="Meso-diaminopimelate recognition motif" evidence="7">
    <location>
        <begin position="408"/>
        <end position="411"/>
    </location>
</feature>
<feature type="binding site" evidence="7">
    <location>
        <position position="384"/>
    </location>
    <ligand>
        <name>meso-2,6-diaminopimelate</name>
        <dbReference type="ChEBI" id="CHEBI:57791"/>
    </ligand>
</feature>
<protein>
    <recommendedName>
        <fullName evidence="7">UDP-N-acetylmuramoyl-L-alanyl-D-glutamate--2,6-diaminopimelate ligase</fullName>
        <ecNumber evidence="7">6.3.2.13</ecNumber>
    </recommendedName>
    <alternativeName>
        <fullName evidence="7">Meso-A2pm-adding enzyme</fullName>
    </alternativeName>
    <alternativeName>
        <fullName evidence="7">Meso-diaminopimelate-adding enzyme</fullName>
    </alternativeName>
    <alternativeName>
        <fullName evidence="7">UDP-MurNAc-L-Ala-D-Glu:meso-diaminopimelate ligase</fullName>
    </alternativeName>
    <alternativeName>
        <fullName evidence="7">UDP-MurNAc-tripeptide synthetase</fullName>
    </alternativeName>
    <alternativeName>
        <fullName evidence="7">UDP-N-acetylmuramyl-tripeptide synthetase</fullName>
    </alternativeName>
</protein>
<gene>
    <name evidence="7" type="primary">murE</name>
    <name evidence="12" type="ORF">TMES_11350</name>
</gene>
<dbReference type="Gene3D" id="3.40.1390.10">
    <property type="entry name" value="MurE/MurF, N-terminal domain"/>
    <property type="match status" value="1"/>
</dbReference>
<evidence type="ECO:0000256" key="7">
    <source>
        <dbReference type="HAMAP-Rule" id="MF_00208"/>
    </source>
</evidence>
<accession>A0A1Y2L0A6</accession>
<dbReference type="SUPFAM" id="SSF63418">
    <property type="entry name" value="MurE/MurF N-terminal domain"/>
    <property type="match status" value="1"/>
</dbReference>
<dbReference type="NCBIfam" id="NF001126">
    <property type="entry name" value="PRK00139.1-4"/>
    <property type="match status" value="1"/>
</dbReference>
<dbReference type="InterPro" id="IPR036615">
    <property type="entry name" value="Mur_ligase_C_dom_sf"/>
</dbReference>
<comment type="pathway">
    <text evidence="7 8">Cell wall biogenesis; peptidoglycan biosynthesis.</text>
</comment>
<feature type="binding site" evidence="7">
    <location>
        <position position="180"/>
    </location>
    <ligand>
        <name>UDP-N-acetyl-alpha-D-muramoyl-L-alanyl-D-glutamate</name>
        <dbReference type="ChEBI" id="CHEBI:83900"/>
    </ligand>
</feature>
<dbReference type="InterPro" id="IPR005761">
    <property type="entry name" value="UDP-N-AcMur-Glu-dNH2Pim_ligase"/>
</dbReference>
<dbReference type="GO" id="GO:0008765">
    <property type="term" value="F:UDP-N-acetylmuramoylalanyl-D-glutamate-2,6-diaminopimelate ligase activity"/>
    <property type="evidence" value="ECO:0007669"/>
    <property type="project" value="UniProtKB-UniRule"/>
</dbReference>
<evidence type="ECO:0000256" key="3">
    <source>
        <dbReference type="ARBA" id="ARBA00022960"/>
    </source>
</evidence>
<dbReference type="Pfam" id="PF08245">
    <property type="entry name" value="Mur_ligase_M"/>
    <property type="match status" value="1"/>
</dbReference>
<feature type="domain" description="Mur ligase central" evidence="11">
    <location>
        <begin position="109"/>
        <end position="311"/>
    </location>
</feature>
<dbReference type="GO" id="GO:0005737">
    <property type="term" value="C:cytoplasm"/>
    <property type="evidence" value="ECO:0007669"/>
    <property type="project" value="UniProtKB-SubCell"/>
</dbReference>
<feature type="domain" description="Mur ligase C-terminal" evidence="10">
    <location>
        <begin position="334"/>
        <end position="458"/>
    </location>
</feature>
<keyword evidence="3 7" id="KW-0133">Cell shape</keyword>
<dbReference type="OrthoDB" id="9800958at2"/>
<keyword evidence="13" id="KW-1185">Reference proteome</keyword>
<feature type="binding site" evidence="7">
    <location>
        <begin position="408"/>
        <end position="411"/>
    </location>
    <ligand>
        <name>meso-2,6-diaminopimelate</name>
        <dbReference type="ChEBI" id="CHEBI:57791"/>
    </ligand>
</feature>
<comment type="caution">
    <text evidence="7">Lacks conserved residue(s) required for the propagation of feature annotation.</text>
</comment>
<dbReference type="NCBIfam" id="TIGR01085">
    <property type="entry name" value="murE"/>
    <property type="match status" value="1"/>
</dbReference>
<dbReference type="UniPathway" id="UPA00219"/>
<evidence type="ECO:0000259" key="11">
    <source>
        <dbReference type="Pfam" id="PF08245"/>
    </source>
</evidence>
<dbReference type="SUPFAM" id="SSF53244">
    <property type="entry name" value="MurD-like peptide ligases, peptide-binding domain"/>
    <property type="match status" value="1"/>
</dbReference>
<dbReference type="Pfam" id="PF01225">
    <property type="entry name" value="Mur_ligase"/>
    <property type="match status" value="1"/>
</dbReference>
<evidence type="ECO:0000256" key="6">
    <source>
        <dbReference type="ARBA" id="ARBA00023316"/>
    </source>
</evidence>
<evidence type="ECO:0000313" key="13">
    <source>
        <dbReference type="Proteomes" id="UP000193391"/>
    </source>
</evidence>
<comment type="catalytic activity">
    <reaction evidence="7">
        <text>UDP-N-acetyl-alpha-D-muramoyl-L-alanyl-D-glutamate + meso-2,6-diaminopimelate + ATP = UDP-N-acetyl-alpha-D-muramoyl-L-alanyl-gamma-D-glutamyl-meso-2,6-diaminopimelate + ADP + phosphate + H(+)</text>
        <dbReference type="Rhea" id="RHEA:23676"/>
        <dbReference type="ChEBI" id="CHEBI:15378"/>
        <dbReference type="ChEBI" id="CHEBI:30616"/>
        <dbReference type="ChEBI" id="CHEBI:43474"/>
        <dbReference type="ChEBI" id="CHEBI:57791"/>
        <dbReference type="ChEBI" id="CHEBI:83900"/>
        <dbReference type="ChEBI" id="CHEBI:83905"/>
        <dbReference type="ChEBI" id="CHEBI:456216"/>
        <dbReference type="EC" id="6.3.2.13"/>
    </reaction>
</comment>
<evidence type="ECO:0000259" key="9">
    <source>
        <dbReference type="Pfam" id="PF01225"/>
    </source>
</evidence>
<dbReference type="NCBIfam" id="NF001124">
    <property type="entry name" value="PRK00139.1-2"/>
    <property type="match status" value="1"/>
</dbReference>
<keyword evidence="7" id="KW-0067">ATP-binding</keyword>
<dbReference type="InterPro" id="IPR035911">
    <property type="entry name" value="MurE/MurF_N"/>
</dbReference>
<dbReference type="GO" id="GO:0005524">
    <property type="term" value="F:ATP binding"/>
    <property type="evidence" value="ECO:0007669"/>
    <property type="project" value="UniProtKB-UniRule"/>
</dbReference>
<feature type="binding site" evidence="7">
    <location>
        <position position="186"/>
    </location>
    <ligand>
        <name>UDP-N-acetyl-alpha-D-muramoyl-L-alanyl-D-glutamate</name>
        <dbReference type="ChEBI" id="CHEBI:83900"/>
    </ligand>
</feature>
<dbReference type="RefSeq" id="WP_085582545.1">
    <property type="nucleotide sequence ID" value="NZ_JFKA01000004.1"/>
</dbReference>
<comment type="PTM">
    <text evidence="7">Carboxylation is probably crucial for Mg(2+) binding and, consequently, for the gamma-phosphate positioning of ATP.</text>
</comment>
<evidence type="ECO:0000256" key="1">
    <source>
        <dbReference type="ARBA" id="ARBA00005898"/>
    </source>
</evidence>
<proteinExistence type="inferred from homology"/>
<dbReference type="AlphaFoldDB" id="A0A1Y2L0A6"/>
<keyword evidence="5 7" id="KW-0131">Cell cycle</keyword>
<evidence type="ECO:0000313" key="12">
    <source>
        <dbReference type="EMBL" id="OSQ38422.1"/>
    </source>
</evidence>
<keyword evidence="7 12" id="KW-0436">Ligase</keyword>
<comment type="caution">
    <text evidence="12">The sequence shown here is derived from an EMBL/GenBank/DDBJ whole genome shotgun (WGS) entry which is preliminary data.</text>
</comment>
<comment type="similarity">
    <text evidence="1 7">Belongs to the MurCDEF family. MurE subfamily.</text>
</comment>
<dbReference type="InterPro" id="IPR013221">
    <property type="entry name" value="Mur_ligase_cen"/>
</dbReference>
<dbReference type="GO" id="GO:0071555">
    <property type="term" value="P:cell wall organization"/>
    <property type="evidence" value="ECO:0007669"/>
    <property type="project" value="UniProtKB-KW"/>
</dbReference>
<reference evidence="12 13" key="1">
    <citation type="submission" date="2014-03" db="EMBL/GenBank/DDBJ databases">
        <title>The draft genome sequence of Thalassospira mesophila JCM 18969.</title>
        <authorList>
            <person name="Lai Q."/>
            <person name="Shao Z."/>
        </authorList>
    </citation>
    <scope>NUCLEOTIDE SEQUENCE [LARGE SCALE GENOMIC DNA]</scope>
    <source>
        <strain evidence="12 13">JCM 18969</strain>
    </source>
</reference>
<keyword evidence="4 7" id="KW-0573">Peptidoglycan synthesis</keyword>
<evidence type="ECO:0000256" key="4">
    <source>
        <dbReference type="ARBA" id="ARBA00022984"/>
    </source>
</evidence>
<dbReference type="InterPro" id="IPR004101">
    <property type="entry name" value="Mur_ligase_C"/>
</dbReference>
<dbReference type="STRING" id="1293891.TMES_11350"/>